<comment type="caution">
    <text evidence="2">The sequence shown here is derived from an EMBL/GenBank/DDBJ whole genome shotgun (WGS) entry which is preliminary data.</text>
</comment>
<accession>A0A2R6NVH7</accession>
<feature type="region of interest" description="Disordered" evidence="1">
    <location>
        <begin position="1"/>
        <end position="35"/>
    </location>
</feature>
<dbReference type="OrthoDB" id="2804135at2759"/>
<evidence type="ECO:0000256" key="1">
    <source>
        <dbReference type="SAM" id="MobiDB-lite"/>
    </source>
</evidence>
<reference evidence="2 3" key="1">
    <citation type="submission" date="2018-02" db="EMBL/GenBank/DDBJ databases">
        <title>Genome sequence of the basidiomycete white-rot fungus Phlebia centrifuga.</title>
        <authorList>
            <person name="Granchi Z."/>
            <person name="Peng M."/>
            <person name="de Vries R.P."/>
            <person name="Hilden K."/>
            <person name="Makela M.R."/>
            <person name="Grigoriev I."/>
            <person name="Riley R."/>
        </authorList>
    </citation>
    <scope>NUCLEOTIDE SEQUENCE [LARGE SCALE GENOMIC DNA]</scope>
    <source>
        <strain evidence="2 3">FBCC195</strain>
    </source>
</reference>
<dbReference type="EMBL" id="MLYV02000808">
    <property type="protein sequence ID" value="PSR77210.1"/>
    <property type="molecule type" value="Genomic_DNA"/>
</dbReference>
<organism evidence="2 3">
    <name type="scientific">Hermanssonia centrifuga</name>
    <dbReference type="NCBI Taxonomy" id="98765"/>
    <lineage>
        <taxon>Eukaryota</taxon>
        <taxon>Fungi</taxon>
        <taxon>Dikarya</taxon>
        <taxon>Basidiomycota</taxon>
        <taxon>Agaricomycotina</taxon>
        <taxon>Agaricomycetes</taxon>
        <taxon>Polyporales</taxon>
        <taxon>Meruliaceae</taxon>
        <taxon>Hermanssonia</taxon>
    </lineage>
</organism>
<gene>
    <name evidence="2" type="ORF">PHLCEN_2v8014</name>
</gene>
<protein>
    <submittedName>
        <fullName evidence="2">Uncharacterized protein</fullName>
    </submittedName>
</protein>
<proteinExistence type="predicted"/>
<feature type="compositionally biased region" description="Polar residues" evidence="1">
    <location>
        <begin position="1"/>
        <end position="11"/>
    </location>
</feature>
<keyword evidence="3" id="KW-1185">Reference proteome</keyword>
<evidence type="ECO:0000313" key="3">
    <source>
        <dbReference type="Proteomes" id="UP000186601"/>
    </source>
</evidence>
<name>A0A2R6NVH7_9APHY</name>
<sequence>MDVSVLASSSEMKADSNLRGPLANGRRRVHEEPPRPVLNPQAIVVPAAQPTAVTVVVPAAQPAAVPVVAPAAQPAAIPLVVRRRGPATGDVPLPAIRNSMAIWKVRVVPSYIHFVATLTNPWDADSTEEEIDALQQSWAAWFPQHNVLVTPGSAIYKVAVQRLYEWRSGIGKKGVVAVEWFWKERGIDTVQARRKYVATHLQPGFLCMYRDDTVERGFLLYQTGKIQSEQEQKDDIQAAMLEGDTDLAKELKALHVRLRTFSESSWGKPTQEYVQAITRLSSKRWEWIIKEGLKYCVKHSKALLQIRAMGEQDDRALMIMDNDDNSGNSD</sequence>
<dbReference type="Proteomes" id="UP000186601">
    <property type="component" value="Unassembled WGS sequence"/>
</dbReference>
<evidence type="ECO:0000313" key="2">
    <source>
        <dbReference type="EMBL" id="PSR77210.1"/>
    </source>
</evidence>
<dbReference type="AlphaFoldDB" id="A0A2R6NVH7"/>